<organism evidence="4 5">
    <name type="scientific">Myxoma virus</name>
    <dbReference type="NCBI Taxonomy" id="10273"/>
    <lineage>
        <taxon>Viruses</taxon>
        <taxon>Varidnaviria</taxon>
        <taxon>Bamfordvirae</taxon>
        <taxon>Nucleocytoviricota</taxon>
        <taxon>Pokkesviricetes</taxon>
        <taxon>Chitovirales</taxon>
        <taxon>Poxviridae</taxon>
        <taxon>Chordopoxvirinae</taxon>
        <taxon>Leporipoxvirus</taxon>
        <taxon>Leporipoxvirus myxoma</taxon>
    </lineage>
</organism>
<evidence type="ECO:0000256" key="1">
    <source>
        <dbReference type="ARBA" id="ARBA00004328"/>
    </source>
</evidence>
<proteinExistence type="predicted"/>
<protein>
    <recommendedName>
        <fullName evidence="3">Protein E6 homolog</fullName>
    </recommendedName>
</protein>
<gene>
    <name evidence="4" type="primary">m032R</name>
</gene>
<evidence type="ECO:0000313" key="4">
    <source>
        <dbReference type="EMBL" id="QAV42457.1"/>
    </source>
</evidence>
<dbReference type="InterPro" id="IPR006749">
    <property type="entry name" value="Pox_E6"/>
</dbReference>
<dbReference type="Proteomes" id="UP000293478">
    <property type="component" value="Segment"/>
</dbReference>
<evidence type="ECO:0000256" key="3">
    <source>
        <dbReference type="PIRNR" id="PIRNR015629"/>
    </source>
</evidence>
<reference evidence="4 5" key="1">
    <citation type="journal article" date="2019" name="J. Virol.">
        <title>Punctuated evolution of myxoma virus: rapid and disjunct evolution of a recent viral lineage in Australia.</title>
        <authorList>
            <person name="Eden J.-S."/>
            <person name="Kerr P.J."/>
            <person name="Holmes E.C."/>
        </authorList>
    </citation>
    <scope>NUCLEOTIDE SEQUENCE [LARGE SCALE GENOMIC DNA]</scope>
    <source>
        <strain evidence="4">Aust/SA/Lameroo/04-2016</strain>
    </source>
</reference>
<keyword evidence="2 3" id="KW-0946">Virion</keyword>
<dbReference type="GO" id="GO:0044423">
    <property type="term" value="C:virion component"/>
    <property type="evidence" value="ECO:0007669"/>
    <property type="project" value="UniProtKB-UniRule"/>
</dbReference>
<sequence>MDFIRRKYLIYTIDNRIDFLRDEMISKVSNFNLNNVLAIKYLVINFCKDVVSKDVLTNPNFFVFLHIVKCKDVYNELLCCVFDAPTLYIKALVKHYALFSDVIETYKKTVQALMFDDRFTEVARHATRFGDIIGVNYDLALNPLFHYGEPIKNMDIVYGKLFKKSDFKRVKKMEVFRLMIWAYLSKQDTGIEFSDNDSQDIYTLFQTSDNVIHSDMTEKFKEYIFGGNRSSRWIWLNEPIANDADIYLDGFAVSMYDKVLSYVYSELKQGRVNKNMLKLVYIFETDEYIQSVLLQIIYDVPGDILSIIEAKDDAWKKYFIGLYKEHFIDGKTFNSTRTFNSDLFNVVAKISPSYFDPEKVISAFDHPPDKVKFFDKMDINDTYISNIVYETKELNISTIEESQKCQIYNQETSYYIKEYNTYMYLHEEDPYVLHKGMFVKLSTVPQDKKFSLFSDHILKYYIDGKLARIGLVVTDYKDVLVDILSHLKCVEDVTTFVRFSVCKNSSVISSVVRTILGNFNTSVIVLFQKFLRDNMYYVELFLDNTNHLTENDKKYLLNVIKHGRT</sequence>
<comment type="subcellular location">
    <subcellularLocation>
        <location evidence="1 3">Virion</location>
    </subcellularLocation>
</comment>
<dbReference type="Pfam" id="PF04656">
    <property type="entry name" value="Pox_E6"/>
    <property type="match status" value="1"/>
</dbReference>
<dbReference type="PIRSF" id="PIRSF015629">
    <property type="entry name" value="VAC_E6R"/>
    <property type="match status" value="1"/>
</dbReference>
<evidence type="ECO:0000256" key="2">
    <source>
        <dbReference type="ARBA" id="ARBA00022844"/>
    </source>
</evidence>
<name>A0A481NPM8_9POXV</name>
<dbReference type="EMBL" id="MK388141">
    <property type="protein sequence ID" value="QAV42457.1"/>
    <property type="molecule type" value="Genomic_DNA"/>
</dbReference>
<accession>A0A481NPM8</accession>
<evidence type="ECO:0000313" key="5">
    <source>
        <dbReference type="Proteomes" id="UP000293478"/>
    </source>
</evidence>